<keyword evidence="2" id="KW-1185">Reference proteome</keyword>
<reference evidence="1 2" key="1">
    <citation type="submission" date="2020-05" db="EMBL/GenBank/DDBJ databases">
        <title>Identification and distribution of gene clusters putatively required for synthesis of sphingolipid metabolism inhibitors in phylogenetically diverse species of the filamentous fungus Fusarium.</title>
        <authorList>
            <person name="Kim H.-S."/>
            <person name="Busman M."/>
            <person name="Brown D.W."/>
            <person name="Divon H."/>
            <person name="Uhlig S."/>
            <person name="Proctor R.H."/>
        </authorList>
    </citation>
    <scope>NUCLEOTIDE SEQUENCE [LARGE SCALE GENOMIC DNA]</scope>
    <source>
        <strain evidence="1 2">NRRL 53147</strain>
    </source>
</reference>
<comment type="caution">
    <text evidence="1">The sequence shown here is derived from an EMBL/GenBank/DDBJ whole genome shotgun (WGS) entry which is preliminary data.</text>
</comment>
<dbReference type="Proteomes" id="UP000522262">
    <property type="component" value="Unassembled WGS sequence"/>
</dbReference>
<accession>A0A8H5I5P7</accession>
<evidence type="ECO:0000313" key="1">
    <source>
        <dbReference type="EMBL" id="KAF5530801.1"/>
    </source>
</evidence>
<gene>
    <name evidence="1" type="ORF">FMEXI_13328</name>
</gene>
<sequence>MAASNPFDQLPAELMTTILATFTSPEDVHSIIRADPQALRVFLQHKKTIVPSLRRNLYHESCGQSLVQATMIYRLRKNENVSQCETRPQAVQVMKPVLTSPPERFREMKLSLGALRGLYQPIRESRNFRDYYHIRASEMHFVSSATRRKQFRLLNLDSGQFQKAYLLFEAYRHTLSFSTNLLQDYGTDDDGYDFHIPLNFIYQDKLLCVWTFQTFFVFLFREYENLLSRVESRISISHYLYRFDSDWCIQRREFLYRGQRDRLQFTAYLSSQGCLRLLNIQYMDDIAQEEHISSLYMRYLELKADRQTCPMVVVLILNTHSGHFAQGGGKENYEVFTK</sequence>
<name>A0A8H5I5P7_9HYPO</name>
<protein>
    <submittedName>
        <fullName evidence="1">Uncharacterized protein</fullName>
    </submittedName>
</protein>
<dbReference type="EMBL" id="JAAOAM010000454">
    <property type="protein sequence ID" value="KAF5530801.1"/>
    <property type="molecule type" value="Genomic_DNA"/>
</dbReference>
<organism evidence="1 2">
    <name type="scientific">Fusarium mexicanum</name>
    <dbReference type="NCBI Taxonomy" id="751941"/>
    <lineage>
        <taxon>Eukaryota</taxon>
        <taxon>Fungi</taxon>
        <taxon>Dikarya</taxon>
        <taxon>Ascomycota</taxon>
        <taxon>Pezizomycotina</taxon>
        <taxon>Sordariomycetes</taxon>
        <taxon>Hypocreomycetidae</taxon>
        <taxon>Hypocreales</taxon>
        <taxon>Nectriaceae</taxon>
        <taxon>Fusarium</taxon>
        <taxon>Fusarium fujikuroi species complex</taxon>
    </lineage>
</organism>
<proteinExistence type="predicted"/>
<evidence type="ECO:0000313" key="2">
    <source>
        <dbReference type="Proteomes" id="UP000522262"/>
    </source>
</evidence>
<dbReference type="AlphaFoldDB" id="A0A8H5I5P7"/>